<dbReference type="PANTHER" id="PTHR24559:SF444">
    <property type="entry name" value="REVERSE TRANSCRIPTASE DOMAIN-CONTAINING PROTEIN"/>
    <property type="match status" value="1"/>
</dbReference>
<sequence length="483" mass="54659">MQECRTGTSWAGEPNSAEIVRLIGGQHYGGQQYGGQQYDGQQYDLVKQMAASNMQFQQNNMQFQENMIATIQDLKTQMGQLATTANQLQSKGFGHIPSQTIPISQENMSDVTLRTGKELPQQQPINLHFGFSGISDFVNIAVMPDFSNFVAHGSNFVNIAVVPDFPDSVVNVSDFVNMAEVSNSVVDVSNFADMVDVSDSTDLAEFECMCDRGKIPLEKEARLMRQPHSWQICIDYKKLNQATRKDHFPQPFIDQVLESLVGYMQIHITLTDQHKTTFTCPFGTIAYIEYFDFKNSTNYDYTYIELTKCPNYVEIRNVINVRAGVIDILDILEVVAVQPPLPSMVQPLHALVITANKLQVEQKEKLLQDLKKLGDFYEYLVNHSTLRFLLKKPPEDALSGETESSCPAEIEYSRLAETEHEFQHVSTISSWSSLRQANLNKRRKCRKNVEENAAENYGEERKTSPARNPLNSPKSKKSPKRSN</sequence>
<dbReference type="AlphaFoldDB" id="A0A371HUE6"/>
<evidence type="ECO:0000313" key="3">
    <source>
        <dbReference type="Proteomes" id="UP000257109"/>
    </source>
</evidence>
<comment type="caution">
    <text evidence="2">The sequence shown here is derived from an EMBL/GenBank/DDBJ whole genome shotgun (WGS) entry which is preliminary data.</text>
</comment>
<feature type="region of interest" description="Disordered" evidence="1">
    <location>
        <begin position="441"/>
        <end position="483"/>
    </location>
</feature>
<dbReference type="Gene3D" id="3.10.10.10">
    <property type="entry name" value="HIV Type 1 Reverse Transcriptase, subunit A, domain 1"/>
    <property type="match status" value="1"/>
</dbReference>
<dbReference type="EMBL" id="QJKJ01001692">
    <property type="protein sequence ID" value="RDY06406.1"/>
    <property type="molecule type" value="Genomic_DNA"/>
</dbReference>
<evidence type="ECO:0000256" key="1">
    <source>
        <dbReference type="SAM" id="MobiDB-lite"/>
    </source>
</evidence>
<keyword evidence="3" id="KW-1185">Reference proteome</keyword>
<dbReference type="InterPro" id="IPR053134">
    <property type="entry name" value="RNA-dir_DNA_polymerase"/>
</dbReference>
<protein>
    <submittedName>
        <fullName evidence="2">Uncharacterized protein</fullName>
    </submittedName>
</protein>
<dbReference type="Proteomes" id="UP000257109">
    <property type="component" value="Unassembled WGS sequence"/>
</dbReference>
<evidence type="ECO:0000313" key="2">
    <source>
        <dbReference type="EMBL" id="RDY06406.1"/>
    </source>
</evidence>
<dbReference type="SUPFAM" id="SSF56672">
    <property type="entry name" value="DNA/RNA polymerases"/>
    <property type="match status" value="1"/>
</dbReference>
<dbReference type="InterPro" id="IPR043502">
    <property type="entry name" value="DNA/RNA_pol_sf"/>
</dbReference>
<reference evidence="2" key="1">
    <citation type="submission" date="2018-05" db="EMBL/GenBank/DDBJ databases">
        <title>Draft genome of Mucuna pruriens seed.</title>
        <authorList>
            <person name="Nnadi N.E."/>
            <person name="Vos R."/>
            <person name="Hasami M.H."/>
            <person name="Devisetty U.K."/>
            <person name="Aguiy J.C."/>
        </authorList>
    </citation>
    <scope>NUCLEOTIDE SEQUENCE [LARGE SCALE GENOMIC DNA]</scope>
    <source>
        <strain evidence="2">JCA_2017</strain>
    </source>
</reference>
<gene>
    <name evidence="2" type="ORF">CR513_09600</name>
</gene>
<name>A0A371HUE6_MUCPR</name>
<feature type="compositionally biased region" description="Basic residues" evidence="1">
    <location>
        <begin position="474"/>
        <end position="483"/>
    </location>
</feature>
<proteinExistence type="predicted"/>
<accession>A0A371HUE6</accession>
<organism evidence="2 3">
    <name type="scientific">Mucuna pruriens</name>
    <name type="common">Velvet bean</name>
    <name type="synonym">Dolichos pruriens</name>
    <dbReference type="NCBI Taxonomy" id="157652"/>
    <lineage>
        <taxon>Eukaryota</taxon>
        <taxon>Viridiplantae</taxon>
        <taxon>Streptophyta</taxon>
        <taxon>Embryophyta</taxon>
        <taxon>Tracheophyta</taxon>
        <taxon>Spermatophyta</taxon>
        <taxon>Magnoliopsida</taxon>
        <taxon>eudicotyledons</taxon>
        <taxon>Gunneridae</taxon>
        <taxon>Pentapetalae</taxon>
        <taxon>rosids</taxon>
        <taxon>fabids</taxon>
        <taxon>Fabales</taxon>
        <taxon>Fabaceae</taxon>
        <taxon>Papilionoideae</taxon>
        <taxon>50 kb inversion clade</taxon>
        <taxon>NPAAA clade</taxon>
        <taxon>indigoferoid/millettioid clade</taxon>
        <taxon>Phaseoleae</taxon>
        <taxon>Mucuna</taxon>
    </lineage>
</organism>
<feature type="non-terminal residue" evidence="2">
    <location>
        <position position="1"/>
    </location>
</feature>
<dbReference type="PANTHER" id="PTHR24559">
    <property type="entry name" value="TRANSPOSON TY3-I GAG-POL POLYPROTEIN"/>
    <property type="match status" value="1"/>
</dbReference>